<feature type="region of interest" description="Disordered" evidence="1">
    <location>
        <begin position="37"/>
        <end position="59"/>
    </location>
</feature>
<sequence length="59" mass="6646">MSTQLQEVLIGQHEDGFADVHDHANGRQGCLEILRMRRPNGDRHSTDVQATNTHVSPLR</sequence>
<keyword evidence="3" id="KW-1185">Reference proteome</keyword>
<evidence type="ECO:0000256" key="1">
    <source>
        <dbReference type="SAM" id="MobiDB-lite"/>
    </source>
</evidence>
<organism evidence="2 3">
    <name type="scientific">Ooceraea biroi</name>
    <name type="common">Clonal raider ant</name>
    <name type="synonym">Cerapachys biroi</name>
    <dbReference type="NCBI Taxonomy" id="2015173"/>
    <lineage>
        <taxon>Eukaryota</taxon>
        <taxon>Metazoa</taxon>
        <taxon>Ecdysozoa</taxon>
        <taxon>Arthropoda</taxon>
        <taxon>Hexapoda</taxon>
        <taxon>Insecta</taxon>
        <taxon>Pterygota</taxon>
        <taxon>Neoptera</taxon>
        <taxon>Endopterygota</taxon>
        <taxon>Hymenoptera</taxon>
        <taxon>Apocrita</taxon>
        <taxon>Aculeata</taxon>
        <taxon>Formicoidea</taxon>
        <taxon>Formicidae</taxon>
        <taxon>Dorylinae</taxon>
        <taxon>Ooceraea</taxon>
    </lineage>
</organism>
<accession>A0A026WWU8</accession>
<dbReference type="EMBL" id="KK107078">
    <property type="protein sequence ID" value="EZA60308.1"/>
    <property type="molecule type" value="Genomic_DNA"/>
</dbReference>
<gene>
    <name evidence="2" type="ORF">X777_13397</name>
</gene>
<protein>
    <submittedName>
        <fullName evidence="2">Uncharacterized protein</fullName>
    </submittedName>
</protein>
<reference evidence="2 3" key="1">
    <citation type="journal article" date="2014" name="Curr. Biol.">
        <title>The genome of the clonal raider ant Cerapachys biroi.</title>
        <authorList>
            <person name="Oxley P.R."/>
            <person name="Ji L."/>
            <person name="Fetter-Pruneda I."/>
            <person name="McKenzie S.K."/>
            <person name="Li C."/>
            <person name="Hu H."/>
            <person name="Zhang G."/>
            <person name="Kronauer D.J."/>
        </authorList>
    </citation>
    <scope>NUCLEOTIDE SEQUENCE [LARGE SCALE GENOMIC DNA]</scope>
</reference>
<evidence type="ECO:0000313" key="2">
    <source>
        <dbReference type="EMBL" id="EZA60308.1"/>
    </source>
</evidence>
<dbReference type="AlphaFoldDB" id="A0A026WWU8"/>
<feature type="compositionally biased region" description="Polar residues" evidence="1">
    <location>
        <begin position="47"/>
        <end position="59"/>
    </location>
</feature>
<name>A0A026WWU8_OOCBI</name>
<dbReference type="Proteomes" id="UP000053097">
    <property type="component" value="Unassembled WGS sequence"/>
</dbReference>
<proteinExistence type="predicted"/>
<evidence type="ECO:0000313" key="3">
    <source>
        <dbReference type="Proteomes" id="UP000053097"/>
    </source>
</evidence>